<evidence type="ECO:0000313" key="4">
    <source>
        <dbReference type="Proteomes" id="UP000000845"/>
    </source>
</evidence>
<dbReference type="PROSITE" id="PS51677">
    <property type="entry name" value="NODB"/>
    <property type="match status" value="1"/>
</dbReference>
<dbReference type="InterPro" id="IPR050248">
    <property type="entry name" value="Polysacc_deacetylase_ArnD"/>
</dbReference>
<dbReference type="Proteomes" id="UP000000845">
    <property type="component" value="Chromosome"/>
</dbReference>
<dbReference type="STRING" id="526218.Sterm_3126"/>
<dbReference type="Gene3D" id="3.20.20.370">
    <property type="entry name" value="Glycoside hydrolase/deacetylase"/>
    <property type="match status" value="1"/>
</dbReference>
<dbReference type="InterPro" id="IPR011330">
    <property type="entry name" value="Glyco_hydro/deAcase_b/a-brl"/>
</dbReference>
<keyword evidence="1" id="KW-0175">Coiled coil</keyword>
<dbReference type="GO" id="GO:0005975">
    <property type="term" value="P:carbohydrate metabolic process"/>
    <property type="evidence" value="ECO:0007669"/>
    <property type="project" value="InterPro"/>
</dbReference>
<reference evidence="3 4" key="2">
    <citation type="journal article" date="2010" name="Stand. Genomic Sci.">
        <title>Complete genome sequence of Sebaldella termitidis type strain (NCTC 11300).</title>
        <authorList>
            <person name="Harmon-Smith M."/>
            <person name="Celia L."/>
            <person name="Chertkov O."/>
            <person name="Lapidus A."/>
            <person name="Copeland A."/>
            <person name="Glavina Del Rio T."/>
            <person name="Nolan M."/>
            <person name="Lucas S."/>
            <person name="Tice H."/>
            <person name="Cheng J.F."/>
            <person name="Han C."/>
            <person name="Detter J.C."/>
            <person name="Bruce D."/>
            <person name="Goodwin L."/>
            <person name="Pitluck S."/>
            <person name="Pati A."/>
            <person name="Liolios K."/>
            <person name="Ivanova N."/>
            <person name="Mavromatis K."/>
            <person name="Mikhailova N."/>
            <person name="Chen A."/>
            <person name="Palaniappan K."/>
            <person name="Land M."/>
            <person name="Hauser L."/>
            <person name="Chang Y.J."/>
            <person name="Jeffries C.D."/>
            <person name="Brettin T."/>
            <person name="Goker M."/>
            <person name="Beck B."/>
            <person name="Bristow J."/>
            <person name="Eisen J.A."/>
            <person name="Markowitz V."/>
            <person name="Hugenholtz P."/>
            <person name="Kyrpides N.C."/>
            <person name="Klenk H.P."/>
            <person name="Chen F."/>
        </authorList>
    </citation>
    <scope>NUCLEOTIDE SEQUENCE [LARGE SCALE GENOMIC DNA]</scope>
    <source>
        <strain evidence="4">ATCC 33386 / NCTC 11300</strain>
    </source>
</reference>
<name>D1APD4_SEBTE</name>
<dbReference type="EMBL" id="CP001739">
    <property type="protein sequence ID" value="ACZ09968.1"/>
    <property type="molecule type" value="Genomic_DNA"/>
</dbReference>
<dbReference type="InterPro" id="IPR002509">
    <property type="entry name" value="NODB_dom"/>
</dbReference>
<dbReference type="HOGENOM" id="CLU_021264_6_1_0"/>
<dbReference type="eggNOG" id="COG0726">
    <property type="taxonomic scope" value="Bacteria"/>
</dbReference>
<reference evidence="4" key="1">
    <citation type="submission" date="2009-09" db="EMBL/GenBank/DDBJ databases">
        <title>The complete chromosome of Sebaldella termitidis ATCC 33386.</title>
        <authorList>
            <consortium name="US DOE Joint Genome Institute (JGI-PGF)"/>
            <person name="Lucas S."/>
            <person name="Copeland A."/>
            <person name="Lapidus A."/>
            <person name="Glavina del Rio T."/>
            <person name="Dalin E."/>
            <person name="Tice H."/>
            <person name="Bruce D."/>
            <person name="Goodwin L."/>
            <person name="Pitluck S."/>
            <person name="Kyrpides N."/>
            <person name="Mavromatis K."/>
            <person name="Ivanova N."/>
            <person name="Mikhailova N."/>
            <person name="Sims D."/>
            <person name="Meincke L."/>
            <person name="Brettin T."/>
            <person name="Detter J.C."/>
            <person name="Han C."/>
            <person name="Larimer F."/>
            <person name="Land M."/>
            <person name="Hauser L."/>
            <person name="Markowitz V."/>
            <person name="Cheng J.F."/>
            <person name="Hugenholtz P."/>
            <person name="Woyke T."/>
            <person name="Wu D."/>
            <person name="Eisen J.A."/>
        </authorList>
    </citation>
    <scope>NUCLEOTIDE SEQUENCE [LARGE SCALE GENOMIC DNA]</scope>
    <source>
        <strain evidence="4">ATCC 33386 / NCTC 11300</strain>
    </source>
</reference>
<dbReference type="GO" id="GO:0016810">
    <property type="term" value="F:hydrolase activity, acting on carbon-nitrogen (but not peptide) bonds"/>
    <property type="evidence" value="ECO:0007669"/>
    <property type="project" value="InterPro"/>
</dbReference>
<sequence length="276" mass="31156">MKKVIIFLMLAVSIFALGDAGRILLNNKKTVDKIKGLKTEIAALDKKEKETNDTLVKLEEENKALRSELSEQLANKKVVYLTFDDGPTPQNTEKILAILKKNNIKGTFFVIGHNSDMYKRIVEEGHTIALHTYSHNYKEVYASEEAFFKDLYKIHDAVMEKTGVDAKVTRFPGGSSNAIVKKATLRKIIDRLNDEGFVYQDWNCDSTDAAGNKRPVDVLVKNATSCNATKINLLMHDSAAKMTTADALQPIIDSYRSRGYDFEELTVYSPKFQHRK</sequence>
<feature type="coiled-coil region" evidence="1">
    <location>
        <begin position="27"/>
        <end position="75"/>
    </location>
</feature>
<dbReference type="Pfam" id="PF01522">
    <property type="entry name" value="Polysacc_deac_1"/>
    <property type="match status" value="1"/>
</dbReference>
<dbReference type="PANTHER" id="PTHR10587:SF125">
    <property type="entry name" value="POLYSACCHARIDE DEACETYLASE YHEN-RELATED"/>
    <property type="match status" value="1"/>
</dbReference>
<gene>
    <name evidence="3" type="ordered locus">Sterm_3126</name>
</gene>
<feature type="domain" description="NodB homology" evidence="2">
    <location>
        <begin position="77"/>
        <end position="263"/>
    </location>
</feature>
<dbReference type="AlphaFoldDB" id="D1APD4"/>
<proteinExistence type="predicted"/>
<organism evidence="3 4">
    <name type="scientific">Sebaldella termitidis (strain ATCC 33386 / NCTC 11300)</name>
    <dbReference type="NCBI Taxonomy" id="526218"/>
    <lineage>
        <taxon>Bacteria</taxon>
        <taxon>Fusobacteriati</taxon>
        <taxon>Fusobacteriota</taxon>
        <taxon>Fusobacteriia</taxon>
        <taxon>Fusobacteriales</taxon>
        <taxon>Leptotrichiaceae</taxon>
        <taxon>Sebaldella</taxon>
    </lineage>
</organism>
<accession>D1APD4</accession>
<evidence type="ECO:0000259" key="2">
    <source>
        <dbReference type="PROSITE" id="PS51677"/>
    </source>
</evidence>
<dbReference type="CDD" id="cd10944">
    <property type="entry name" value="CE4_SmPgdA_like"/>
    <property type="match status" value="1"/>
</dbReference>
<dbReference type="KEGG" id="str:Sterm_3126"/>
<keyword evidence="4" id="KW-1185">Reference proteome</keyword>
<evidence type="ECO:0000313" key="3">
    <source>
        <dbReference type="EMBL" id="ACZ09968.1"/>
    </source>
</evidence>
<dbReference type="RefSeq" id="WP_012862550.1">
    <property type="nucleotide sequence ID" value="NC_013517.1"/>
</dbReference>
<protein>
    <submittedName>
        <fullName evidence="3">Polysaccharide deacetylase</fullName>
    </submittedName>
</protein>
<dbReference type="SUPFAM" id="SSF88713">
    <property type="entry name" value="Glycoside hydrolase/deacetylase"/>
    <property type="match status" value="1"/>
</dbReference>
<evidence type="ECO:0000256" key="1">
    <source>
        <dbReference type="SAM" id="Coils"/>
    </source>
</evidence>
<dbReference type="PANTHER" id="PTHR10587">
    <property type="entry name" value="GLYCOSYL TRANSFERASE-RELATED"/>
    <property type="match status" value="1"/>
</dbReference>